<feature type="domain" description="HTH lysR-type" evidence="7">
    <location>
        <begin position="2"/>
        <end position="59"/>
    </location>
</feature>
<evidence type="ECO:0000259" key="7">
    <source>
        <dbReference type="PROSITE" id="PS50931"/>
    </source>
</evidence>
<evidence type="ECO:0000313" key="8">
    <source>
        <dbReference type="EMBL" id="MTW17749.1"/>
    </source>
</evidence>
<keyword evidence="3" id="KW-0238">DNA-binding</keyword>
<name>A0A9X5ATV1_9BRAD</name>
<evidence type="ECO:0000256" key="3">
    <source>
        <dbReference type="ARBA" id="ARBA00023125"/>
    </source>
</evidence>
<dbReference type="AlphaFoldDB" id="A0A9X5ATV1"/>
<dbReference type="PANTHER" id="PTHR30346:SF26">
    <property type="entry name" value="HYDROGEN PEROXIDE-INDUCIBLE GENES ACTIVATOR"/>
    <property type="match status" value="1"/>
</dbReference>
<comment type="similarity">
    <text evidence="1">Belongs to the LysR transcriptional regulatory family.</text>
</comment>
<dbReference type="InterPro" id="IPR000847">
    <property type="entry name" value="LysR_HTH_N"/>
</dbReference>
<proteinExistence type="inferred from homology"/>
<dbReference type="InterPro" id="IPR036390">
    <property type="entry name" value="WH_DNA-bd_sf"/>
</dbReference>
<evidence type="ECO:0000313" key="9">
    <source>
        <dbReference type="Proteomes" id="UP000438991"/>
    </source>
</evidence>
<dbReference type="CDD" id="cd08411">
    <property type="entry name" value="PBP2_OxyR"/>
    <property type="match status" value="1"/>
</dbReference>
<dbReference type="GO" id="GO:0003700">
    <property type="term" value="F:DNA-binding transcription factor activity"/>
    <property type="evidence" value="ECO:0007669"/>
    <property type="project" value="InterPro"/>
</dbReference>
<evidence type="ECO:0000256" key="4">
    <source>
        <dbReference type="ARBA" id="ARBA00023159"/>
    </source>
</evidence>
<reference evidence="8 9" key="1">
    <citation type="submission" date="2019-11" db="EMBL/GenBank/DDBJ databases">
        <title>Whole-genome sequence of Rhodoplanes serenus DSM 18633, type strain.</title>
        <authorList>
            <person name="Kyndt J.A."/>
            <person name="Meyer T.E."/>
        </authorList>
    </citation>
    <scope>NUCLEOTIDE SEQUENCE [LARGE SCALE GENOMIC DNA]</scope>
    <source>
        <strain evidence="8 9">DSM 18633</strain>
    </source>
</reference>
<dbReference type="EMBL" id="WNKV01000012">
    <property type="protein sequence ID" value="MTW17749.1"/>
    <property type="molecule type" value="Genomic_DNA"/>
</dbReference>
<protein>
    <submittedName>
        <fullName evidence="8">LysR family transcriptional regulator</fullName>
    </submittedName>
</protein>
<keyword evidence="4" id="KW-0010">Activator</keyword>
<dbReference type="Gene3D" id="1.10.10.10">
    <property type="entry name" value="Winged helix-like DNA-binding domain superfamily/Winged helix DNA-binding domain"/>
    <property type="match status" value="1"/>
</dbReference>
<keyword evidence="5" id="KW-0804">Transcription</keyword>
<dbReference type="RefSeq" id="WP_155480383.1">
    <property type="nucleotide sequence ID" value="NZ_WNKV01000012.1"/>
</dbReference>
<dbReference type="Gene3D" id="3.40.190.10">
    <property type="entry name" value="Periplasmic binding protein-like II"/>
    <property type="match status" value="2"/>
</dbReference>
<sequence length="324" mass="35240">MITLKQLRYFGAVARHRHFGRAARDCAVSQPALSMQIRDLEARLGVELVERRPGEVALTPAGVEIARRAADLLAGARDLVDFARHHTRPLSGTLRLGVIPTLAPYVLPSVLPVLQRHHPDLTVALRETRTRNLLDELCRGQIDVVMLALPVAQPEIETLPLFEDPFVLAVPTDDPRPAAVPIEVRAIDRDTLILLEEGHCLRDQALAVCAGATADAFGLGATSLATVVQLVASGYGTTLLPRVAAAIERDNPRIKLLRFVAPEPRRTIGLAFRRTSPRKADFFTLARRVVEALGLEAPDPVAFDPARATEAGPPDRVSTDRVPA</sequence>
<dbReference type="GO" id="GO:0032993">
    <property type="term" value="C:protein-DNA complex"/>
    <property type="evidence" value="ECO:0007669"/>
    <property type="project" value="TreeGrafter"/>
</dbReference>
<evidence type="ECO:0000256" key="6">
    <source>
        <dbReference type="SAM" id="MobiDB-lite"/>
    </source>
</evidence>
<dbReference type="FunFam" id="1.10.10.10:FF:000001">
    <property type="entry name" value="LysR family transcriptional regulator"/>
    <property type="match status" value="1"/>
</dbReference>
<dbReference type="InterPro" id="IPR005119">
    <property type="entry name" value="LysR_subst-bd"/>
</dbReference>
<dbReference type="SUPFAM" id="SSF46785">
    <property type="entry name" value="Winged helix' DNA-binding domain"/>
    <property type="match status" value="1"/>
</dbReference>
<accession>A0A9X5ATV1</accession>
<dbReference type="Pfam" id="PF03466">
    <property type="entry name" value="LysR_substrate"/>
    <property type="match status" value="1"/>
</dbReference>
<evidence type="ECO:0000256" key="1">
    <source>
        <dbReference type="ARBA" id="ARBA00009437"/>
    </source>
</evidence>
<gene>
    <name evidence="8" type="ORF">GJ689_16200</name>
</gene>
<evidence type="ECO:0000256" key="5">
    <source>
        <dbReference type="ARBA" id="ARBA00023163"/>
    </source>
</evidence>
<feature type="region of interest" description="Disordered" evidence="6">
    <location>
        <begin position="303"/>
        <end position="324"/>
    </location>
</feature>
<comment type="caution">
    <text evidence="8">The sequence shown here is derived from an EMBL/GenBank/DDBJ whole genome shotgun (WGS) entry which is preliminary data.</text>
</comment>
<dbReference type="GO" id="GO:0003677">
    <property type="term" value="F:DNA binding"/>
    <property type="evidence" value="ECO:0007669"/>
    <property type="project" value="UniProtKB-KW"/>
</dbReference>
<dbReference type="Pfam" id="PF00126">
    <property type="entry name" value="HTH_1"/>
    <property type="match status" value="1"/>
</dbReference>
<keyword evidence="2" id="KW-0805">Transcription regulation</keyword>
<dbReference type="PROSITE" id="PS50931">
    <property type="entry name" value="HTH_LYSR"/>
    <property type="match status" value="1"/>
</dbReference>
<evidence type="ECO:0000256" key="2">
    <source>
        <dbReference type="ARBA" id="ARBA00023015"/>
    </source>
</evidence>
<dbReference type="Proteomes" id="UP000438991">
    <property type="component" value="Unassembled WGS sequence"/>
</dbReference>
<organism evidence="8 9">
    <name type="scientific">Rhodoplanes serenus</name>
    <dbReference type="NCBI Taxonomy" id="200615"/>
    <lineage>
        <taxon>Bacteria</taxon>
        <taxon>Pseudomonadati</taxon>
        <taxon>Pseudomonadota</taxon>
        <taxon>Alphaproteobacteria</taxon>
        <taxon>Hyphomicrobiales</taxon>
        <taxon>Nitrobacteraceae</taxon>
        <taxon>Rhodoplanes</taxon>
    </lineage>
</organism>
<dbReference type="PRINTS" id="PR00039">
    <property type="entry name" value="HTHLYSR"/>
</dbReference>
<dbReference type="InterPro" id="IPR036388">
    <property type="entry name" value="WH-like_DNA-bd_sf"/>
</dbReference>
<dbReference type="SUPFAM" id="SSF53850">
    <property type="entry name" value="Periplasmic binding protein-like II"/>
    <property type="match status" value="1"/>
</dbReference>
<dbReference type="PANTHER" id="PTHR30346">
    <property type="entry name" value="TRANSCRIPTIONAL DUAL REGULATOR HCAR-RELATED"/>
    <property type="match status" value="1"/>
</dbReference>